<gene>
    <name evidence="2" type="ORF">F3J38_21430</name>
</gene>
<dbReference type="EMBL" id="VWXD01000009">
    <property type="protein sequence ID" value="NIF02581.1"/>
    <property type="molecule type" value="Genomic_DNA"/>
</dbReference>
<comment type="caution">
    <text evidence="2">The sequence shown here is derived from an EMBL/GenBank/DDBJ whole genome shotgun (WGS) entry which is preliminary data.</text>
</comment>
<protein>
    <submittedName>
        <fullName evidence="2">Uncharacterized protein</fullName>
    </submittedName>
</protein>
<evidence type="ECO:0000313" key="3">
    <source>
        <dbReference type="Proteomes" id="UP000780690"/>
    </source>
</evidence>
<feature type="region of interest" description="Disordered" evidence="1">
    <location>
        <begin position="32"/>
        <end position="61"/>
    </location>
</feature>
<feature type="compositionally biased region" description="Basic residues" evidence="1">
    <location>
        <begin position="33"/>
        <end position="46"/>
    </location>
</feature>
<dbReference type="Proteomes" id="UP000780690">
    <property type="component" value="Unassembled WGS sequence"/>
</dbReference>
<evidence type="ECO:0000313" key="2">
    <source>
        <dbReference type="EMBL" id="NIF02581.1"/>
    </source>
</evidence>
<evidence type="ECO:0000256" key="1">
    <source>
        <dbReference type="SAM" id="MobiDB-lite"/>
    </source>
</evidence>
<reference evidence="2 3" key="1">
    <citation type="journal article" date="2019" name="bioRxiv">
        <title>Bacteria contribute to plant secondary compound degradation in a generalist herbivore system.</title>
        <authorList>
            <person name="Francoeur C.B."/>
            <person name="Khadempour L."/>
            <person name="Moreira-Soto R.D."/>
            <person name="Gotting K."/>
            <person name="Book A.J."/>
            <person name="Pinto-Tomas A.A."/>
            <person name="Keefover-Ring K."/>
            <person name="Currie C.R."/>
        </authorList>
    </citation>
    <scope>NUCLEOTIDE SEQUENCE [LARGE SCALE GENOMIC DNA]</scope>
    <source>
        <strain evidence="2 3">Acro-805</strain>
    </source>
</reference>
<sequence length="61" mass="7017">MHAAKTFRQGPQKLLSSPLYALTSSLLLCPLPRKARPERRNPRQRRSFSGPQRVLHPLSRI</sequence>
<keyword evidence="3" id="KW-1185">Reference proteome</keyword>
<name>A0ABX0R1W7_9GAMM</name>
<proteinExistence type="predicted"/>
<organism evidence="2 3">
    <name type="scientific">Candidatus Pantoea formicae</name>
    <dbReference type="NCBI Taxonomy" id="2608355"/>
    <lineage>
        <taxon>Bacteria</taxon>
        <taxon>Pseudomonadati</taxon>
        <taxon>Pseudomonadota</taxon>
        <taxon>Gammaproteobacteria</taxon>
        <taxon>Enterobacterales</taxon>
        <taxon>Erwiniaceae</taxon>
        <taxon>Pantoea</taxon>
    </lineage>
</organism>
<accession>A0ABX0R1W7</accession>